<dbReference type="AlphaFoldDB" id="A0A3N2DNS0"/>
<dbReference type="InterPro" id="IPR024230">
    <property type="entry name" value="GspL_cyto_dom"/>
</dbReference>
<dbReference type="SUPFAM" id="SSF53067">
    <property type="entry name" value="Actin-like ATPase domain"/>
    <property type="match status" value="1"/>
</dbReference>
<protein>
    <recommendedName>
        <fullName evidence="10">Type II secretion system protein L</fullName>
        <shortName evidence="10">T2SS protein L</shortName>
    </recommendedName>
</protein>
<evidence type="ECO:0000256" key="1">
    <source>
        <dbReference type="ARBA" id="ARBA00004377"/>
    </source>
</evidence>
<dbReference type="RefSeq" id="WP_123712144.1">
    <property type="nucleotide sequence ID" value="NZ_RKHR01000004.1"/>
</dbReference>
<dbReference type="EMBL" id="RKHR01000004">
    <property type="protein sequence ID" value="ROS01342.1"/>
    <property type="molecule type" value="Genomic_DNA"/>
</dbReference>
<evidence type="ECO:0000256" key="3">
    <source>
        <dbReference type="ARBA" id="ARBA00022448"/>
    </source>
</evidence>
<evidence type="ECO:0000256" key="9">
    <source>
        <dbReference type="ARBA" id="ARBA00023136"/>
    </source>
</evidence>
<dbReference type="Pfam" id="PF12693">
    <property type="entry name" value="GspL_C"/>
    <property type="match status" value="1"/>
</dbReference>
<name>A0A3N2DNS0_9GAMM</name>
<evidence type="ECO:0000256" key="7">
    <source>
        <dbReference type="ARBA" id="ARBA00022927"/>
    </source>
</evidence>
<evidence type="ECO:0000313" key="14">
    <source>
        <dbReference type="Proteomes" id="UP000275394"/>
    </source>
</evidence>
<comment type="caution">
    <text evidence="13">The sequence shown here is derived from an EMBL/GenBank/DDBJ whole genome shotgun (WGS) entry which is preliminary data.</text>
</comment>
<keyword evidence="5" id="KW-0997">Cell inner membrane</keyword>
<sequence>MVSDTIIVKQLADGRFQWWGYGEGSLTGEGSLDTLAGLIGSRAVTLLVDGFEVTVERVEFTAPERRHVLKTVDYLLEEQLIEDVESLHIVHADLQDTSIVLGVVSRQYFAVLLAQFEEHNIALAAVLPEPLALPFRDQSLTLAVDQSCCQLRYGVNLAATVDRSVAVYYLSQLLEQQSYHSIVCYGEEDDALLAELAAVSDETDDWQQRPLSQLRDGLPMASELNLLQGEYSPSVDWASIWSRWKLPAAIAACALLANLAVVGSQISAVNGKLAALDQQEETLFKEVFPRGRYTGSARRRFESELKGAGGGSGPFVPLLATIAEPISKDKTVTIKSLSYEASSREVSTSIVADKFSQLEKLVAEAEERGLQAELLSSNNRDGKVAARMKFKEL</sequence>
<dbReference type="Gene3D" id="3.30.420.380">
    <property type="match status" value="1"/>
</dbReference>
<organism evidence="13 14">
    <name type="scientific">Sinobacterium caligoides</name>
    <dbReference type="NCBI Taxonomy" id="933926"/>
    <lineage>
        <taxon>Bacteria</taxon>
        <taxon>Pseudomonadati</taxon>
        <taxon>Pseudomonadota</taxon>
        <taxon>Gammaproteobacteria</taxon>
        <taxon>Cellvibrionales</taxon>
        <taxon>Spongiibacteraceae</taxon>
        <taxon>Sinobacterium</taxon>
    </lineage>
</organism>
<dbReference type="NCBIfam" id="TIGR01709">
    <property type="entry name" value="typeII_sec_gspL"/>
    <property type="match status" value="1"/>
</dbReference>
<dbReference type="Gene3D" id="3.30.420.370">
    <property type="match status" value="1"/>
</dbReference>
<dbReference type="PIRSF" id="PIRSF015761">
    <property type="entry name" value="Protein_L"/>
    <property type="match status" value="1"/>
</dbReference>
<accession>A0A3N2DNS0</accession>
<evidence type="ECO:0000256" key="5">
    <source>
        <dbReference type="ARBA" id="ARBA00022519"/>
    </source>
</evidence>
<evidence type="ECO:0000256" key="2">
    <source>
        <dbReference type="ARBA" id="ARBA00005318"/>
    </source>
</evidence>
<evidence type="ECO:0000259" key="11">
    <source>
        <dbReference type="Pfam" id="PF05134"/>
    </source>
</evidence>
<dbReference type="GO" id="GO:0009276">
    <property type="term" value="C:Gram-negative-bacterium-type cell wall"/>
    <property type="evidence" value="ECO:0007669"/>
    <property type="project" value="InterPro"/>
</dbReference>
<keyword evidence="8" id="KW-1133">Transmembrane helix</keyword>
<dbReference type="CDD" id="cd24017">
    <property type="entry name" value="ASKHA_T2SSL_N"/>
    <property type="match status" value="1"/>
</dbReference>
<comment type="subcellular location">
    <subcellularLocation>
        <location evidence="1">Cell inner membrane</location>
        <topology evidence="1">Single-pass membrane protein</topology>
    </subcellularLocation>
</comment>
<evidence type="ECO:0000313" key="13">
    <source>
        <dbReference type="EMBL" id="ROS01342.1"/>
    </source>
</evidence>
<feature type="domain" description="GspL periplasmic" evidence="12">
    <location>
        <begin position="241"/>
        <end position="388"/>
    </location>
</feature>
<proteinExistence type="inferred from homology"/>
<dbReference type="Gene3D" id="3.30.1360.100">
    <property type="entry name" value="General secretion pathway protein M, EpsM"/>
    <property type="match status" value="1"/>
</dbReference>
<keyword evidence="4" id="KW-1003">Cell membrane</keyword>
<keyword evidence="3 10" id="KW-0813">Transport</keyword>
<keyword evidence="6" id="KW-0812">Transmembrane</keyword>
<dbReference type="InterPro" id="IPR043129">
    <property type="entry name" value="ATPase_NBD"/>
</dbReference>
<evidence type="ECO:0000256" key="10">
    <source>
        <dbReference type="PIRNR" id="PIRNR015761"/>
    </source>
</evidence>
<dbReference type="OrthoDB" id="7011844at2"/>
<keyword evidence="14" id="KW-1185">Reference proteome</keyword>
<feature type="domain" description="GspL cytoplasmic actin-ATPase-like" evidence="11">
    <location>
        <begin position="23"/>
        <end position="233"/>
    </location>
</feature>
<evidence type="ECO:0000256" key="4">
    <source>
        <dbReference type="ARBA" id="ARBA00022475"/>
    </source>
</evidence>
<evidence type="ECO:0000259" key="12">
    <source>
        <dbReference type="Pfam" id="PF12693"/>
    </source>
</evidence>
<dbReference type="GO" id="GO:0015628">
    <property type="term" value="P:protein secretion by the type II secretion system"/>
    <property type="evidence" value="ECO:0007669"/>
    <property type="project" value="InterPro"/>
</dbReference>
<keyword evidence="9" id="KW-0472">Membrane</keyword>
<dbReference type="GO" id="GO:0005886">
    <property type="term" value="C:plasma membrane"/>
    <property type="evidence" value="ECO:0007669"/>
    <property type="project" value="UniProtKB-SubCell"/>
</dbReference>
<dbReference type="Pfam" id="PF05134">
    <property type="entry name" value="T2SSL"/>
    <property type="match status" value="1"/>
</dbReference>
<dbReference type="GO" id="GO:0015627">
    <property type="term" value="C:type II protein secretion system complex"/>
    <property type="evidence" value="ECO:0007669"/>
    <property type="project" value="InterPro"/>
</dbReference>
<reference evidence="13 14" key="1">
    <citation type="submission" date="2018-11" db="EMBL/GenBank/DDBJ databases">
        <title>Genomic Encyclopedia of Type Strains, Phase IV (KMG-IV): sequencing the most valuable type-strain genomes for metagenomic binning, comparative biology and taxonomic classification.</title>
        <authorList>
            <person name="Goeker M."/>
        </authorList>
    </citation>
    <scope>NUCLEOTIDE SEQUENCE [LARGE SCALE GENOMIC DNA]</scope>
    <source>
        <strain evidence="13 14">DSM 100316</strain>
    </source>
</reference>
<dbReference type="InterPro" id="IPR025691">
    <property type="entry name" value="GspL_pp_dom"/>
</dbReference>
<comment type="similarity">
    <text evidence="2 10">Belongs to the GSP L family.</text>
</comment>
<dbReference type="Proteomes" id="UP000275394">
    <property type="component" value="Unassembled WGS sequence"/>
</dbReference>
<comment type="function">
    <text evidence="10">Inner membrane component of the type II secretion system required for the energy-dependent secretion of extracellular factors such as proteases and toxins from the periplasm.</text>
</comment>
<evidence type="ECO:0000256" key="6">
    <source>
        <dbReference type="ARBA" id="ARBA00022692"/>
    </source>
</evidence>
<dbReference type="InterPro" id="IPR007812">
    <property type="entry name" value="T2SS_protein-GspL"/>
</dbReference>
<keyword evidence="7 10" id="KW-0653">Protein transport</keyword>
<gene>
    <name evidence="13" type="ORF">EDC56_1777</name>
</gene>
<evidence type="ECO:0000256" key="8">
    <source>
        <dbReference type="ARBA" id="ARBA00022989"/>
    </source>
</evidence>